<comment type="caution">
    <text evidence="1">The sequence shown here is derived from an EMBL/GenBank/DDBJ whole genome shotgun (WGS) entry which is preliminary data.</text>
</comment>
<dbReference type="OrthoDB" id="47313at2"/>
<dbReference type="EMBL" id="AZRL01000016">
    <property type="protein sequence ID" value="PNR96130.1"/>
    <property type="molecule type" value="Genomic_DNA"/>
</dbReference>
<organism evidence="1 2">
    <name type="scientific">Petrotoga olearia DSM 13574</name>
    <dbReference type="NCBI Taxonomy" id="1122955"/>
    <lineage>
        <taxon>Bacteria</taxon>
        <taxon>Thermotogati</taxon>
        <taxon>Thermotogota</taxon>
        <taxon>Thermotogae</taxon>
        <taxon>Petrotogales</taxon>
        <taxon>Petrotogaceae</taxon>
        <taxon>Petrotoga</taxon>
    </lineage>
</organism>
<sequence>MNNIYGENSGKGFVKEVPVSAFAKAVESAIYKAPLRENNKIWLSDLWLITSLPEDLIKEAISKYIEEIDLPDDVEEIYDDEKNKVLWKK</sequence>
<gene>
    <name evidence="1" type="ORF">X929_06535</name>
</gene>
<evidence type="ECO:0000313" key="1">
    <source>
        <dbReference type="EMBL" id="PNR96130.1"/>
    </source>
</evidence>
<dbReference type="AlphaFoldDB" id="A0A2K1P027"/>
<reference evidence="1 2" key="1">
    <citation type="submission" date="2013-12" db="EMBL/GenBank/DDBJ databases">
        <title>Comparative genomics of Petrotoga isolates.</title>
        <authorList>
            <person name="Nesbo C.L."/>
            <person name="Charchuk R."/>
            <person name="Chow K."/>
        </authorList>
    </citation>
    <scope>NUCLEOTIDE SEQUENCE [LARGE SCALE GENOMIC DNA]</scope>
    <source>
        <strain evidence="1 2">DSM 13574</strain>
    </source>
</reference>
<evidence type="ECO:0000313" key="2">
    <source>
        <dbReference type="Proteomes" id="UP000236434"/>
    </source>
</evidence>
<name>A0A2K1P027_9BACT</name>
<protein>
    <submittedName>
        <fullName evidence="1">Uncharacterized protein</fullName>
    </submittedName>
</protein>
<dbReference type="Proteomes" id="UP000236434">
    <property type="component" value="Unassembled WGS sequence"/>
</dbReference>
<dbReference type="RefSeq" id="WP_103067197.1">
    <property type="nucleotide sequence ID" value="NZ_AZRL01000016.1"/>
</dbReference>
<accession>A0A2K1P027</accession>
<proteinExistence type="predicted"/>